<protein>
    <submittedName>
        <fullName evidence="1">Uncharacterized protein</fullName>
    </submittedName>
</protein>
<sequence>MKISFENHGDQVTFRLSEFEPKDEDVFKMCYYQQDGKSYIKRFSKDIPRLAAIQEYYRQHAEEMFSQLGYFRPIPWENALREFAQRIDGSGIDWWLTGSCAACIRGIPLNPHDVDIMVNGRDIERIRDLFADVTIEPIIDTNGWLTKDFGVLFLHARIDIASDPSSSLDDPEPVDCGPYAKAHLEEVAWNGLTIRVPPLRLQHYVNLKRGRIERANLIETHL</sequence>
<organism evidence="1">
    <name type="scientific">Candidatus Moduliflexus flocculans</name>
    <dbReference type="NCBI Taxonomy" id="1499966"/>
    <lineage>
        <taxon>Bacteria</taxon>
        <taxon>Candidatus Moduliflexota</taxon>
        <taxon>Candidatus Moduliflexia</taxon>
        <taxon>Candidatus Moduliflexales</taxon>
        <taxon>Candidatus Moduliflexaceae</taxon>
    </lineage>
</organism>
<dbReference type="HOGENOM" id="CLU_107443_0_0_0"/>
<proteinExistence type="predicted"/>
<dbReference type="InterPro" id="IPR019646">
    <property type="entry name" value="Aminoglyc_AdlTrfase"/>
</dbReference>
<dbReference type="InterPro" id="IPR043519">
    <property type="entry name" value="NT_sf"/>
</dbReference>
<evidence type="ECO:0000313" key="1">
    <source>
        <dbReference type="EMBL" id="GAK54018.1"/>
    </source>
</evidence>
<dbReference type="SUPFAM" id="SSF81301">
    <property type="entry name" value="Nucleotidyltransferase"/>
    <property type="match status" value="1"/>
</dbReference>
<evidence type="ECO:0000313" key="2">
    <source>
        <dbReference type="Proteomes" id="UP000030700"/>
    </source>
</evidence>
<dbReference type="EMBL" id="DF820460">
    <property type="protein sequence ID" value="GAK54018.1"/>
    <property type="molecule type" value="Genomic_DNA"/>
</dbReference>
<gene>
    <name evidence="1" type="ORF">U14_05295</name>
</gene>
<accession>A0A081BRI7</accession>
<dbReference type="AlphaFoldDB" id="A0A081BRI7"/>
<dbReference type="Gene3D" id="3.30.460.40">
    <property type="match status" value="1"/>
</dbReference>
<reference evidence="1" key="1">
    <citation type="journal article" date="2015" name="PeerJ">
        <title>First genomic representation of candidate bacterial phylum KSB3 points to enhanced environmental sensing as a trigger of wastewater bulking.</title>
        <authorList>
            <person name="Sekiguchi Y."/>
            <person name="Ohashi A."/>
            <person name="Parks D.H."/>
            <person name="Yamauchi T."/>
            <person name="Tyson G.W."/>
            <person name="Hugenholtz P."/>
        </authorList>
    </citation>
    <scope>NUCLEOTIDE SEQUENCE [LARGE SCALE GENOMIC DNA]</scope>
</reference>
<name>A0A081BRI7_9BACT</name>
<keyword evidence="2" id="KW-1185">Reference proteome</keyword>
<dbReference type="Pfam" id="PF10706">
    <property type="entry name" value="Aminoglyc_resit"/>
    <property type="match status" value="1"/>
</dbReference>
<dbReference type="Proteomes" id="UP000030700">
    <property type="component" value="Unassembled WGS sequence"/>
</dbReference>